<evidence type="ECO:0000256" key="1">
    <source>
        <dbReference type="ARBA" id="ARBA00022722"/>
    </source>
</evidence>
<dbReference type="EMBL" id="CAUYUJ010017601">
    <property type="protein sequence ID" value="CAK0876157.1"/>
    <property type="molecule type" value="Genomic_DNA"/>
</dbReference>
<accession>A0ABN9VV98</accession>
<keyword evidence="2" id="KW-0378">Hydrolase</keyword>
<dbReference type="SUPFAM" id="SSF53098">
    <property type="entry name" value="Ribonuclease H-like"/>
    <property type="match status" value="1"/>
</dbReference>
<sequence length="171" mass="18388">ARPPAAPQAGAVSAASVAPAAAQRGDSAPSRPAKRLKAARDNKLLAGWQDLILRTKRHPQYATEYTRRFNTEGKTWKRTQRGSKPGALVLGLDCEMVYAKGDPNALARVSVVSFGGTLLDAYVHRLPGAILDYRTPISGVEAKHLTEENGATTFEAVQDKVRALPQSADQQ</sequence>
<keyword evidence="1" id="KW-0540">Nuclease</keyword>
<dbReference type="Gene3D" id="3.30.420.10">
    <property type="entry name" value="Ribonuclease H-like superfamily/Ribonuclease H"/>
    <property type="match status" value="1"/>
</dbReference>
<evidence type="ECO:0000256" key="3">
    <source>
        <dbReference type="SAM" id="MobiDB-lite"/>
    </source>
</evidence>
<evidence type="ECO:0000313" key="5">
    <source>
        <dbReference type="Proteomes" id="UP001189429"/>
    </source>
</evidence>
<evidence type="ECO:0000256" key="2">
    <source>
        <dbReference type="ARBA" id="ARBA00022801"/>
    </source>
</evidence>
<dbReference type="Proteomes" id="UP001189429">
    <property type="component" value="Unassembled WGS sequence"/>
</dbReference>
<dbReference type="InterPro" id="IPR047021">
    <property type="entry name" value="REXO1/3/4-like"/>
</dbReference>
<dbReference type="PANTHER" id="PTHR12801:SF45">
    <property type="entry name" value="RNA EXONUCLEASE 4"/>
    <property type="match status" value="1"/>
</dbReference>
<evidence type="ECO:0008006" key="6">
    <source>
        <dbReference type="Google" id="ProtNLM"/>
    </source>
</evidence>
<keyword evidence="5" id="KW-1185">Reference proteome</keyword>
<protein>
    <recommendedName>
        <fullName evidence="6">Exonuclease domain-containing protein</fullName>
    </recommendedName>
</protein>
<organism evidence="4 5">
    <name type="scientific">Prorocentrum cordatum</name>
    <dbReference type="NCBI Taxonomy" id="2364126"/>
    <lineage>
        <taxon>Eukaryota</taxon>
        <taxon>Sar</taxon>
        <taxon>Alveolata</taxon>
        <taxon>Dinophyceae</taxon>
        <taxon>Prorocentrales</taxon>
        <taxon>Prorocentraceae</taxon>
        <taxon>Prorocentrum</taxon>
    </lineage>
</organism>
<dbReference type="PANTHER" id="PTHR12801">
    <property type="entry name" value="RNA EXONUCLEASE REXO1 / RECO3 FAMILY MEMBER-RELATED"/>
    <property type="match status" value="1"/>
</dbReference>
<evidence type="ECO:0000313" key="4">
    <source>
        <dbReference type="EMBL" id="CAK0876157.1"/>
    </source>
</evidence>
<comment type="caution">
    <text evidence="4">The sequence shown here is derived from an EMBL/GenBank/DDBJ whole genome shotgun (WGS) entry which is preliminary data.</text>
</comment>
<feature type="compositionally biased region" description="Low complexity" evidence="3">
    <location>
        <begin position="7"/>
        <end position="23"/>
    </location>
</feature>
<reference evidence="4" key="1">
    <citation type="submission" date="2023-10" db="EMBL/GenBank/DDBJ databases">
        <authorList>
            <person name="Chen Y."/>
            <person name="Shah S."/>
            <person name="Dougan E. K."/>
            <person name="Thang M."/>
            <person name="Chan C."/>
        </authorList>
    </citation>
    <scope>NUCLEOTIDE SEQUENCE [LARGE SCALE GENOMIC DNA]</scope>
</reference>
<dbReference type="InterPro" id="IPR036397">
    <property type="entry name" value="RNaseH_sf"/>
</dbReference>
<feature type="region of interest" description="Disordered" evidence="3">
    <location>
        <begin position="1"/>
        <end position="36"/>
    </location>
</feature>
<proteinExistence type="predicted"/>
<feature type="non-terminal residue" evidence="4">
    <location>
        <position position="1"/>
    </location>
</feature>
<name>A0ABN9VV98_9DINO</name>
<gene>
    <name evidence="4" type="ORF">PCOR1329_LOCUS60625</name>
</gene>
<dbReference type="InterPro" id="IPR012337">
    <property type="entry name" value="RNaseH-like_sf"/>
</dbReference>